<keyword evidence="2" id="KW-1185">Reference proteome</keyword>
<accession>A0A392P4G7</accession>
<proteinExistence type="predicted"/>
<comment type="caution">
    <text evidence="1">The sequence shown here is derived from an EMBL/GenBank/DDBJ whole genome shotgun (WGS) entry which is preliminary data.</text>
</comment>
<reference evidence="1 2" key="1">
    <citation type="journal article" date="2018" name="Front. Plant Sci.">
        <title>Red Clover (Trifolium pratense) and Zigzag Clover (T. medium) - A Picture of Genomic Similarities and Differences.</title>
        <authorList>
            <person name="Dluhosova J."/>
            <person name="Istvanek J."/>
            <person name="Nedelnik J."/>
            <person name="Repkova J."/>
        </authorList>
    </citation>
    <scope>NUCLEOTIDE SEQUENCE [LARGE SCALE GENOMIC DNA]</scope>
    <source>
        <strain evidence="2">cv. 10/8</strain>
        <tissue evidence="1">Leaf</tissue>
    </source>
</reference>
<sequence>MDFTKTNLDNNAHRWKQRVAVTGTCNQIVEFKKSTT</sequence>
<protein>
    <submittedName>
        <fullName evidence="1">Uncharacterized protein</fullName>
    </submittedName>
</protein>
<dbReference type="EMBL" id="LXQA010059502">
    <property type="protein sequence ID" value="MCI05715.1"/>
    <property type="molecule type" value="Genomic_DNA"/>
</dbReference>
<evidence type="ECO:0000313" key="1">
    <source>
        <dbReference type="EMBL" id="MCI05715.1"/>
    </source>
</evidence>
<name>A0A392P4G7_9FABA</name>
<dbReference type="AlphaFoldDB" id="A0A392P4G7"/>
<dbReference type="Proteomes" id="UP000265520">
    <property type="component" value="Unassembled WGS sequence"/>
</dbReference>
<evidence type="ECO:0000313" key="2">
    <source>
        <dbReference type="Proteomes" id="UP000265520"/>
    </source>
</evidence>
<feature type="non-terminal residue" evidence="1">
    <location>
        <position position="36"/>
    </location>
</feature>
<organism evidence="1 2">
    <name type="scientific">Trifolium medium</name>
    <dbReference type="NCBI Taxonomy" id="97028"/>
    <lineage>
        <taxon>Eukaryota</taxon>
        <taxon>Viridiplantae</taxon>
        <taxon>Streptophyta</taxon>
        <taxon>Embryophyta</taxon>
        <taxon>Tracheophyta</taxon>
        <taxon>Spermatophyta</taxon>
        <taxon>Magnoliopsida</taxon>
        <taxon>eudicotyledons</taxon>
        <taxon>Gunneridae</taxon>
        <taxon>Pentapetalae</taxon>
        <taxon>rosids</taxon>
        <taxon>fabids</taxon>
        <taxon>Fabales</taxon>
        <taxon>Fabaceae</taxon>
        <taxon>Papilionoideae</taxon>
        <taxon>50 kb inversion clade</taxon>
        <taxon>NPAAA clade</taxon>
        <taxon>Hologalegina</taxon>
        <taxon>IRL clade</taxon>
        <taxon>Trifolieae</taxon>
        <taxon>Trifolium</taxon>
    </lineage>
</organism>